<evidence type="ECO:0000256" key="1">
    <source>
        <dbReference type="SAM" id="Phobius"/>
    </source>
</evidence>
<comment type="caution">
    <text evidence="3">The sequence shown here is derived from an EMBL/GenBank/DDBJ whole genome shotgun (WGS) entry which is preliminary data.</text>
</comment>
<dbReference type="Pfam" id="PF12770">
    <property type="entry name" value="CHAT"/>
    <property type="match status" value="1"/>
</dbReference>
<evidence type="ECO:0000313" key="3">
    <source>
        <dbReference type="EMBL" id="MBR8536757.1"/>
    </source>
</evidence>
<keyword evidence="4" id="KW-1185">Reference proteome</keyword>
<dbReference type="InterPro" id="IPR011990">
    <property type="entry name" value="TPR-like_helical_dom_sf"/>
</dbReference>
<gene>
    <name evidence="3" type="ORF">KDU71_14365</name>
</gene>
<dbReference type="PANTHER" id="PTHR10098">
    <property type="entry name" value="RAPSYN-RELATED"/>
    <property type="match status" value="1"/>
</dbReference>
<dbReference type="AlphaFoldDB" id="A0A941IZK5"/>
<proteinExistence type="predicted"/>
<evidence type="ECO:0000313" key="4">
    <source>
        <dbReference type="Proteomes" id="UP000679220"/>
    </source>
</evidence>
<reference evidence="3" key="2">
    <citation type="submission" date="2021-04" db="EMBL/GenBank/DDBJ databases">
        <authorList>
            <person name="Zhang T."/>
            <person name="Zhang Y."/>
            <person name="Lu D."/>
            <person name="Zuo D."/>
            <person name="Du Z."/>
        </authorList>
    </citation>
    <scope>NUCLEOTIDE SEQUENCE</scope>
    <source>
        <strain evidence="3">JR1</strain>
    </source>
</reference>
<name>A0A941IZK5_9BACT</name>
<keyword evidence="1" id="KW-0812">Transmembrane</keyword>
<accession>A0A941IZK5</accession>
<keyword evidence="1" id="KW-1133">Transmembrane helix</keyword>
<keyword evidence="1" id="KW-0472">Membrane</keyword>
<feature type="transmembrane region" description="Helical" evidence="1">
    <location>
        <begin position="1001"/>
        <end position="1019"/>
    </location>
</feature>
<dbReference type="Proteomes" id="UP000679220">
    <property type="component" value="Unassembled WGS sequence"/>
</dbReference>
<organism evidence="3 4">
    <name type="scientific">Carboxylicivirga sediminis</name>
    <dbReference type="NCBI Taxonomy" id="2006564"/>
    <lineage>
        <taxon>Bacteria</taxon>
        <taxon>Pseudomonadati</taxon>
        <taxon>Bacteroidota</taxon>
        <taxon>Bacteroidia</taxon>
        <taxon>Marinilabiliales</taxon>
        <taxon>Marinilabiliaceae</taxon>
        <taxon>Carboxylicivirga</taxon>
    </lineage>
</organism>
<evidence type="ECO:0000259" key="2">
    <source>
        <dbReference type="Pfam" id="PF12770"/>
    </source>
</evidence>
<feature type="domain" description="CHAT" evidence="2">
    <location>
        <begin position="698"/>
        <end position="989"/>
    </location>
</feature>
<sequence length="1025" mass="118291">MSSEDLRPKDDERFRLLYKTIRSFVYAHENEKGYEFLNSIDLNQDDQLFASYIKLYYGILSINLKYDHRGKTILTKLLQDNSDTFLVDSVKAKIYHNLSVIYGNEEQHALRLEYLSKSFELEKKTLLNNANYENYNLSVEVYSSTLYSTYRQYEAAYRVLQEALTMPFNHTINNNNHALYQNYVDLLLIMGIEDKAKLIIQNLSAFYKNKSQYFLDEYAALLISLASHYYQQNNYTSTILYATNALTTSPLVQGRITTRISAIRLLSDLYYELQQYDKMEYYLLQGIRECKQSDKKLLANAYLSAGQYFAKLYKDHIAYSYIDSAKHLYYNQLKLPLNRRFENILALAYFDLGQYTQSLVHLNNVTNVLEGNSNYTNYLFWDNNYEKALCHKHLEEYYEGYHLLSNVISEMLTKYPHLQDNSSSIQNSRIAILYRKVNIALADNLYSQYEKSGDINTLQEAMASIEVAGDGLDLLRSKQNYDRDRLITGEMYYDFTLQSTKVAMALYNATKKRDYLEQAFSFIQKGKSYALLQGIADKNYKLNSGVPIETINQLNHNKEQYDRYMKRYNEALFTNKPDSSLTNQLSEKMSLCMASIDSINSFINKNFPQYKEEQARIPSLSLAETQERINSNQTIIDYYQTEDEIIRFVIDKNAYQCDIIKVDTDFNEALQLVLDELSTPFIGQHSLHHIRHFAKASYTLYNSLLKDLEQTVKGKELIIIPHSDLAYLPFESLLTEDVSKQKPRFKEYPWLVKSQTLSYAYNTALLDYQSHQPVEFNRVIAFAPEYCGQIIPDSIDFSANMLLDSLLPPLEGAQKEILSIEQIYTTKLFKGKAANKTNFIASMQDNDIIHLAMHSLNDDIQPFNSQIVFTSEDSLTGSFTAAEIYNYSIKSPLTVLSSCSSGSGQKRKGEGLLSIARAFTFAGVESQVMTLWPVNDASGADITSEFYNELNKGIGKNKALQNSKLNYLSKADGIHSHPYYWANYVLSGNTNPIKQKMPKGIFMYLLAFAMLSVVILFIYDKKHSR</sequence>
<dbReference type="InterPro" id="IPR024983">
    <property type="entry name" value="CHAT_dom"/>
</dbReference>
<dbReference type="EMBL" id="JAGTAR010000022">
    <property type="protein sequence ID" value="MBR8536757.1"/>
    <property type="molecule type" value="Genomic_DNA"/>
</dbReference>
<protein>
    <submittedName>
        <fullName evidence="3">CHAT domain-containing protein</fullName>
    </submittedName>
</protein>
<reference evidence="3" key="1">
    <citation type="journal article" date="2018" name="Int. J. Syst. Evol. Microbiol.">
        <title>Carboxylicivirga sediminis sp. nov., isolated from coastal sediment.</title>
        <authorList>
            <person name="Wang F.Q."/>
            <person name="Ren L.H."/>
            <person name="Zou R.J."/>
            <person name="Sun Y.Z."/>
            <person name="Liu X.J."/>
            <person name="Jiang F."/>
            <person name="Liu L.J."/>
        </authorList>
    </citation>
    <scope>NUCLEOTIDE SEQUENCE</scope>
    <source>
        <strain evidence="3">JR1</strain>
    </source>
</reference>
<dbReference type="Gene3D" id="1.25.40.10">
    <property type="entry name" value="Tetratricopeptide repeat domain"/>
    <property type="match status" value="1"/>
</dbReference>